<dbReference type="Proteomes" id="UP001390669">
    <property type="component" value="Unassembled WGS sequence"/>
</dbReference>
<dbReference type="EMBL" id="JAYMRW010000001">
    <property type="protein sequence ID" value="MEM5446101.1"/>
    <property type="molecule type" value="Genomic_DNA"/>
</dbReference>
<proteinExistence type="predicted"/>
<sequence length="109" mass="12517">MFFFLYAIILVCAAKAMFDFANFAGVRTQTGTACVVAKRIVPEHWEWIGRTPVRVKEYETLDLQIGGRLTTYRPVPWILDRTTANTTEPVQFKAGRLNGKVQVEKFKYL</sequence>
<evidence type="ECO:0000313" key="2">
    <source>
        <dbReference type="EMBL" id="MEM5446101.1"/>
    </source>
</evidence>
<dbReference type="RefSeq" id="WP_406951106.1">
    <property type="nucleotide sequence ID" value="NZ_JAYMRW010000001.1"/>
</dbReference>
<evidence type="ECO:0008006" key="5">
    <source>
        <dbReference type="Google" id="ProtNLM"/>
    </source>
</evidence>
<name>A0ABU9SIE0_9BURK</name>
<feature type="signal peptide" evidence="1">
    <location>
        <begin position="1"/>
        <end position="24"/>
    </location>
</feature>
<evidence type="ECO:0000256" key="1">
    <source>
        <dbReference type="SAM" id="SignalP"/>
    </source>
</evidence>
<comment type="caution">
    <text evidence="3">The sequence shown here is derived from an EMBL/GenBank/DDBJ whole genome shotgun (WGS) entry which is preliminary data.</text>
</comment>
<protein>
    <recommendedName>
        <fullName evidence="5">DUF2845 domain-containing protein</fullName>
    </recommendedName>
</protein>
<accession>A0ABU9SIE0</accession>
<keyword evidence="1" id="KW-0732">Signal</keyword>
<keyword evidence="4" id="KW-1185">Reference proteome</keyword>
<reference evidence="3 4" key="1">
    <citation type="submission" date="2024-01" db="EMBL/GenBank/DDBJ databases">
        <title>The diversity of rhizobia nodulating Mimosa spp. in eleven states of Brazil covering several biomes is determined by host plant, location, and edaphic factors.</title>
        <authorList>
            <person name="Rouws L."/>
            <person name="Barauna A."/>
            <person name="Beukes C."/>
            <person name="De Faria S.M."/>
            <person name="Gross E."/>
            <person name="Dos Reis Junior F.B."/>
            <person name="Simon M."/>
            <person name="Maluk M."/>
            <person name="Odee D.W."/>
            <person name="Kenicer G."/>
            <person name="Young J.P.W."/>
            <person name="Reis V.M."/>
            <person name="Zilli J."/>
            <person name="James E.K."/>
        </authorList>
    </citation>
    <scope>NUCLEOTIDE SEQUENCE [LARGE SCALE GENOMIC DNA]</scope>
    <source>
        <strain evidence="3 4">JPY164</strain>
    </source>
</reference>
<evidence type="ECO:0000313" key="3">
    <source>
        <dbReference type="EMBL" id="MEM5451110.1"/>
    </source>
</evidence>
<gene>
    <name evidence="2" type="ORF">VSR33_01155</name>
    <name evidence="3" type="ORF">VSR33_26875</name>
</gene>
<dbReference type="EMBL" id="JAYMRW010000013">
    <property type="protein sequence ID" value="MEM5451110.1"/>
    <property type="molecule type" value="Genomic_DNA"/>
</dbReference>
<organism evidence="3 4">
    <name type="scientific">Paraburkholderia guartelaensis</name>
    <dbReference type="NCBI Taxonomy" id="2546446"/>
    <lineage>
        <taxon>Bacteria</taxon>
        <taxon>Pseudomonadati</taxon>
        <taxon>Pseudomonadota</taxon>
        <taxon>Betaproteobacteria</taxon>
        <taxon>Burkholderiales</taxon>
        <taxon>Burkholderiaceae</taxon>
        <taxon>Paraburkholderia</taxon>
    </lineage>
</organism>
<feature type="chain" id="PRO_5045032798" description="DUF2845 domain-containing protein" evidence="1">
    <location>
        <begin position="25"/>
        <end position="109"/>
    </location>
</feature>
<evidence type="ECO:0000313" key="4">
    <source>
        <dbReference type="Proteomes" id="UP001390669"/>
    </source>
</evidence>